<keyword evidence="2" id="KW-1185">Reference proteome</keyword>
<evidence type="ECO:0000313" key="2">
    <source>
        <dbReference type="Proteomes" id="UP000480178"/>
    </source>
</evidence>
<sequence>MKGYEKVYSYVWYDGVRSGVADFNGQPYYFESQWEDLNNLGPDSFKLSPISKDLLSIVIEDWRLWKKLEQAYKQGLVSQHTHPFLQADALEGKKLDQLLKDGLKIDETNHVKARADFEVAKGQEFVSSGIDFIVKWIIIKEE</sequence>
<dbReference type="Proteomes" id="UP000480178">
    <property type="component" value="Chromosome"/>
</dbReference>
<dbReference type="KEGG" id="rhoz:GXP67_02310"/>
<reference evidence="1 2" key="1">
    <citation type="submission" date="2020-01" db="EMBL/GenBank/DDBJ databases">
        <authorList>
            <person name="Kim M.K."/>
        </authorList>
    </citation>
    <scope>NUCLEOTIDE SEQUENCE [LARGE SCALE GENOMIC DNA]</scope>
    <source>
        <strain evidence="1 2">172606-1</strain>
    </source>
</reference>
<dbReference type="EMBL" id="CP048222">
    <property type="protein sequence ID" value="QHT65576.1"/>
    <property type="molecule type" value="Genomic_DNA"/>
</dbReference>
<proteinExistence type="predicted"/>
<dbReference type="AlphaFoldDB" id="A0A6C0GCA0"/>
<accession>A0A6C0GCA0</accession>
<dbReference type="RefSeq" id="WP_162441658.1">
    <property type="nucleotide sequence ID" value="NZ_CP048222.1"/>
</dbReference>
<evidence type="ECO:0000313" key="1">
    <source>
        <dbReference type="EMBL" id="QHT65576.1"/>
    </source>
</evidence>
<protein>
    <submittedName>
        <fullName evidence="1">Uncharacterized protein</fullName>
    </submittedName>
</protein>
<gene>
    <name evidence="1" type="ORF">GXP67_02310</name>
</gene>
<organism evidence="1 2">
    <name type="scientific">Rhodocytophaga rosea</name>
    <dbReference type="NCBI Taxonomy" id="2704465"/>
    <lineage>
        <taxon>Bacteria</taxon>
        <taxon>Pseudomonadati</taxon>
        <taxon>Bacteroidota</taxon>
        <taxon>Cytophagia</taxon>
        <taxon>Cytophagales</taxon>
        <taxon>Rhodocytophagaceae</taxon>
        <taxon>Rhodocytophaga</taxon>
    </lineage>
</organism>
<name>A0A6C0GCA0_9BACT</name>